<gene>
    <name evidence="1" type="ORF">H6G05_09315</name>
</gene>
<organism evidence="1 2">
    <name type="scientific">Phormidium tenue FACHB-1050</name>
    <dbReference type="NCBI Taxonomy" id="2692857"/>
    <lineage>
        <taxon>Bacteria</taxon>
        <taxon>Bacillati</taxon>
        <taxon>Cyanobacteriota</taxon>
        <taxon>Cyanophyceae</taxon>
        <taxon>Oscillatoriophycideae</taxon>
        <taxon>Oscillatoriales</taxon>
        <taxon>Oscillatoriaceae</taxon>
        <taxon>Phormidium</taxon>
    </lineage>
</organism>
<dbReference type="Proteomes" id="UP000618445">
    <property type="component" value="Unassembled WGS sequence"/>
</dbReference>
<evidence type="ECO:0000313" key="2">
    <source>
        <dbReference type="Proteomes" id="UP000618445"/>
    </source>
</evidence>
<reference evidence="1 2" key="1">
    <citation type="journal article" date="2020" name="ISME J.">
        <title>Comparative genomics reveals insights into cyanobacterial evolution and habitat adaptation.</title>
        <authorList>
            <person name="Chen M.Y."/>
            <person name="Teng W.K."/>
            <person name="Zhao L."/>
            <person name="Hu C.X."/>
            <person name="Zhou Y.K."/>
            <person name="Han B.P."/>
            <person name="Song L.R."/>
            <person name="Shu W.S."/>
        </authorList>
    </citation>
    <scope>NUCLEOTIDE SEQUENCE [LARGE SCALE GENOMIC DNA]</scope>
    <source>
        <strain evidence="1 2">FACHB-1050</strain>
    </source>
</reference>
<proteinExistence type="predicted"/>
<dbReference type="RefSeq" id="WP_190577913.1">
    <property type="nucleotide sequence ID" value="NZ_CAWPQU010000003.1"/>
</dbReference>
<dbReference type="Pfam" id="PF06051">
    <property type="entry name" value="DUF928"/>
    <property type="match status" value="1"/>
</dbReference>
<name>A0ABR8C8C2_9CYAN</name>
<dbReference type="InterPro" id="IPR010328">
    <property type="entry name" value="DUF928"/>
</dbReference>
<evidence type="ECO:0000313" key="1">
    <source>
        <dbReference type="EMBL" id="MBD2317043.1"/>
    </source>
</evidence>
<comment type="caution">
    <text evidence="1">The sequence shown here is derived from an EMBL/GenBank/DDBJ whole genome shotgun (WGS) entry which is preliminary data.</text>
</comment>
<accession>A0ABR8C8C2</accession>
<dbReference type="EMBL" id="JACJQY010000011">
    <property type="protein sequence ID" value="MBD2317043.1"/>
    <property type="molecule type" value="Genomic_DNA"/>
</dbReference>
<keyword evidence="2" id="KW-1185">Reference proteome</keyword>
<sequence>MRCKVSVPQRNSLTAVTNKLTFRTYLSSIFTTLICSLSSVAVPSDLLRLDAIAQTWLVAQFSGTNYGLGLPKTASTGGGTRLVNRDLDIDRSVPITPPTTLRGGASSAPIDSQQQLLRAQQLPLLILITPEDGARTAISQPTLYWHLRDQNAQASASEIDNLENNPSKVTTKNTFVGKFSLTTSEGDKSITIFQTDLKMSSGLSSFKLPIAAALQPSKTYRWQITVKDKRAKEVTASGWIVYTPPNDTIQKSLNRALTLRDRAKIYAEAGYWFEAIDGYTRWLNFKPEDLKARTARNEILKSGFVTNKNLDFDSFIGFLNADVTKNKQITDK</sequence>
<protein>
    <submittedName>
        <fullName evidence="1">DUF928 domain-containing protein</fullName>
    </submittedName>
</protein>